<dbReference type="Proteomes" id="UP001652628">
    <property type="component" value="Chromosome 2R"/>
</dbReference>
<evidence type="ECO:0000313" key="2">
    <source>
        <dbReference type="Proteomes" id="UP001652628"/>
    </source>
</evidence>
<feature type="signal peptide" evidence="1">
    <location>
        <begin position="1"/>
        <end position="22"/>
    </location>
</feature>
<dbReference type="PANTHER" id="PTHR21112">
    <property type="entry name" value="CHEMOSENSORY PROTEIN A 29A-RELATED"/>
    <property type="match status" value="1"/>
</dbReference>
<accession>A0AB39Z2K6</accession>
<evidence type="ECO:0000313" key="3">
    <source>
        <dbReference type="RefSeq" id="XP_016927530.3"/>
    </source>
</evidence>
<keyword evidence="2" id="KW-1185">Reference proteome</keyword>
<organism evidence="2 3">
    <name type="scientific">Drosophila suzukii</name>
    <name type="common">Spotted-wing drosophila fruit fly</name>
    <dbReference type="NCBI Taxonomy" id="28584"/>
    <lineage>
        <taxon>Eukaryota</taxon>
        <taxon>Metazoa</taxon>
        <taxon>Ecdysozoa</taxon>
        <taxon>Arthropoda</taxon>
        <taxon>Hexapoda</taxon>
        <taxon>Insecta</taxon>
        <taxon>Pterygota</taxon>
        <taxon>Neoptera</taxon>
        <taxon>Endopterygota</taxon>
        <taxon>Diptera</taxon>
        <taxon>Brachycera</taxon>
        <taxon>Muscomorpha</taxon>
        <taxon>Ephydroidea</taxon>
        <taxon>Drosophilidae</taxon>
        <taxon>Drosophila</taxon>
        <taxon>Sophophora</taxon>
    </lineage>
</organism>
<dbReference type="AlphaFoldDB" id="A0AB39Z2K6"/>
<feature type="chain" id="PRO_5045624951" evidence="1">
    <location>
        <begin position="23"/>
        <end position="177"/>
    </location>
</feature>
<reference evidence="3" key="1">
    <citation type="submission" date="2025-08" db="UniProtKB">
        <authorList>
            <consortium name="RefSeq"/>
        </authorList>
    </citation>
    <scope>IDENTIFICATION</scope>
</reference>
<dbReference type="PANTHER" id="PTHR21112:SF0">
    <property type="entry name" value="CHEMOSENSORY PROTEIN A 29A-RELATED"/>
    <property type="match status" value="1"/>
</dbReference>
<dbReference type="RefSeq" id="XP_016927530.3">
    <property type="nucleotide sequence ID" value="XM_017072041.4"/>
</dbReference>
<sequence length="177" mass="20428">MSLKFVEFFLLLSIVTLGLVRANLEVRMESVEKIVGDEETLVDFDVRLLGRERLLNGTVKVLVDLDNEVEFAHEIFAHRNGEWVPSSIGVRYKTCMYMSVIYDKYFLPFIKDSDLPRGKDACPLKKGNYYLRNVEVTAENWAHYARMGLVKSVLIIRKNNITYGGVIFILVLQEKVF</sequence>
<dbReference type="GeneID" id="108008251"/>
<evidence type="ECO:0000256" key="1">
    <source>
        <dbReference type="SAM" id="SignalP"/>
    </source>
</evidence>
<keyword evidence="1" id="KW-0732">Signal</keyword>
<name>A0AB39Z2K6_DROSZ</name>
<proteinExistence type="predicted"/>
<protein>
    <submittedName>
        <fullName evidence="3">Uncharacterized protein CheA46a</fullName>
    </submittedName>
</protein>
<gene>
    <name evidence="3" type="primary">CheA46a</name>
</gene>